<comment type="subcellular location">
    <subcellularLocation>
        <location evidence="1">Cell membrane</location>
        <topology evidence="1">Multi-pass membrane protein</topology>
    </subcellularLocation>
</comment>
<keyword evidence="2" id="KW-1003">Cell membrane</keyword>
<keyword evidence="8" id="KW-1185">Reference proteome</keyword>
<reference evidence="7 8" key="1">
    <citation type="submission" date="2024-06" db="EMBL/GenBank/DDBJ databases">
        <title>Genomic Encyclopedia of Type Strains, Phase IV (KMG-IV): sequencing the most valuable type-strain genomes for metagenomic binning, comparative biology and taxonomic classification.</title>
        <authorList>
            <person name="Goeker M."/>
        </authorList>
    </citation>
    <scope>NUCLEOTIDE SEQUENCE [LARGE SCALE GENOMIC DNA]</scope>
    <source>
        <strain evidence="7 8">DSM 28302</strain>
    </source>
</reference>
<dbReference type="Pfam" id="PF01943">
    <property type="entry name" value="Polysacc_synt"/>
    <property type="match status" value="1"/>
</dbReference>
<feature type="transmembrane region" description="Helical" evidence="6">
    <location>
        <begin position="104"/>
        <end position="125"/>
    </location>
</feature>
<feature type="transmembrane region" description="Helical" evidence="6">
    <location>
        <begin position="35"/>
        <end position="55"/>
    </location>
</feature>
<feature type="transmembrane region" description="Helical" evidence="6">
    <location>
        <begin position="405"/>
        <end position="424"/>
    </location>
</feature>
<evidence type="ECO:0000256" key="2">
    <source>
        <dbReference type="ARBA" id="ARBA00022475"/>
    </source>
</evidence>
<evidence type="ECO:0000256" key="1">
    <source>
        <dbReference type="ARBA" id="ARBA00004651"/>
    </source>
</evidence>
<dbReference type="Proteomes" id="UP001549037">
    <property type="component" value="Unassembled WGS sequence"/>
</dbReference>
<feature type="transmembrane region" description="Helical" evidence="6">
    <location>
        <begin position="134"/>
        <end position="153"/>
    </location>
</feature>
<dbReference type="InterPro" id="IPR002797">
    <property type="entry name" value="Polysacc_synth"/>
</dbReference>
<feature type="transmembrane region" description="Helical" evidence="6">
    <location>
        <begin position="375"/>
        <end position="393"/>
    </location>
</feature>
<feature type="transmembrane region" description="Helical" evidence="6">
    <location>
        <begin position="241"/>
        <end position="258"/>
    </location>
</feature>
<evidence type="ECO:0000256" key="3">
    <source>
        <dbReference type="ARBA" id="ARBA00022692"/>
    </source>
</evidence>
<sequence length="472" mass="52155">MNFILTISNFIFPLITFPYVSRVLGAEGVGTVTFAASIVNYFSMVGMLGIPTYGIRACAKVRDDKEKLDKTVQEIVLLNSIVMFIAIMGLVLTVATIGKLESNKALYLILSSTLVFNVLGVDWLYRSLEQYSYITIRSIIFKVISMVALFLFVRQSDDYLAYAAITVLAGVGSNLMNFINLRKFVNLKPIGQLNLKQHLKPTLSFFMLNISTTIYVNVDTTMLGFIKGNDAVGYYSAATKLKQILVSIVTSLGTVLLPRLSYYYEAGKYDEFKSLVQKALNFVFVIALPIVVYFTLIAKQSILFLSGSDFLPATPPMQLMMPTVLFIGLSNLMGIQVLVPTNHENVVVRSTIVGAIINILVNLFAIPLFGPSGAAFASSVAEFSVALLQLYFLRELILPLFAKVSYFKLVAGVLLGGVVTIYLLNVLNMGPFLMLVITGASFFNLYGLVLLVTKEPLLMEFINSLLIKFKRS</sequence>
<proteinExistence type="predicted"/>
<evidence type="ECO:0000256" key="4">
    <source>
        <dbReference type="ARBA" id="ARBA00022989"/>
    </source>
</evidence>
<dbReference type="CDD" id="cd13128">
    <property type="entry name" value="MATE_Wzx_like"/>
    <property type="match status" value="1"/>
</dbReference>
<comment type="caution">
    <text evidence="7">The sequence shown here is derived from an EMBL/GenBank/DDBJ whole genome shotgun (WGS) entry which is preliminary data.</text>
</comment>
<dbReference type="InterPro" id="IPR050833">
    <property type="entry name" value="Poly_Biosynth_Transport"/>
</dbReference>
<keyword evidence="3 6" id="KW-0812">Transmembrane</keyword>
<feature type="transmembrane region" description="Helical" evidence="6">
    <location>
        <begin position="159"/>
        <end position="181"/>
    </location>
</feature>
<feature type="transmembrane region" description="Helical" evidence="6">
    <location>
        <begin position="76"/>
        <end position="98"/>
    </location>
</feature>
<feature type="transmembrane region" description="Helical" evidence="6">
    <location>
        <begin position="430"/>
        <end position="452"/>
    </location>
</feature>
<protein>
    <submittedName>
        <fullName evidence="7">O-antigen/teichoic acid export membrane protein</fullName>
    </submittedName>
</protein>
<evidence type="ECO:0000256" key="5">
    <source>
        <dbReference type="ARBA" id="ARBA00023136"/>
    </source>
</evidence>
<accession>A0ABV2JGS9</accession>
<evidence type="ECO:0000313" key="8">
    <source>
        <dbReference type="Proteomes" id="UP001549037"/>
    </source>
</evidence>
<keyword evidence="5 6" id="KW-0472">Membrane</keyword>
<organism evidence="7 8">
    <name type="scientific">Streptococcus porcorum</name>
    <dbReference type="NCBI Taxonomy" id="701526"/>
    <lineage>
        <taxon>Bacteria</taxon>
        <taxon>Bacillati</taxon>
        <taxon>Bacillota</taxon>
        <taxon>Bacilli</taxon>
        <taxon>Lactobacillales</taxon>
        <taxon>Streptococcaceae</taxon>
        <taxon>Streptococcus</taxon>
    </lineage>
</organism>
<evidence type="ECO:0000313" key="7">
    <source>
        <dbReference type="EMBL" id="MET3633956.1"/>
    </source>
</evidence>
<feature type="transmembrane region" description="Helical" evidence="6">
    <location>
        <begin position="319"/>
        <end position="339"/>
    </location>
</feature>
<dbReference type="EMBL" id="JBEPLN010000007">
    <property type="protein sequence ID" value="MET3633956.1"/>
    <property type="molecule type" value="Genomic_DNA"/>
</dbReference>
<name>A0ABV2JGS9_9STRE</name>
<keyword evidence="4 6" id="KW-1133">Transmembrane helix</keyword>
<dbReference type="PANTHER" id="PTHR30250">
    <property type="entry name" value="PST FAMILY PREDICTED COLANIC ACID TRANSPORTER"/>
    <property type="match status" value="1"/>
</dbReference>
<feature type="transmembrane region" description="Helical" evidence="6">
    <location>
        <begin position="202"/>
        <end position="226"/>
    </location>
</feature>
<feature type="transmembrane region" description="Helical" evidence="6">
    <location>
        <begin position="279"/>
        <end position="299"/>
    </location>
</feature>
<feature type="transmembrane region" description="Helical" evidence="6">
    <location>
        <begin position="346"/>
        <end position="369"/>
    </location>
</feature>
<dbReference type="PANTHER" id="PTHR30250:SF11">
    <property type="entry name" value="O-ANTIGEN TRANSPORTER-RELATED"/>
    <property type="match status" value="1"/>
</dbReference>
<gene>
    <name evidence="7" type="ORF">ABID28_000592</name>
</gene>
<evidence type="ECO:0000256" key="6">
    <source>
        <dbReference type="SAM" id="Phobius"/>
    </source>
</evidence>